<reference evidence="12 13" key="1">
    <citation type="journal article" date="2024" name="bioRxiv">
        <title>A reference genome for Trichogramma kaykai: A tiny desert-dwelling parasitoid wasp with competing sex-ratio distorters.</title>
        <authorList>
            <person name="Culotta J."/>
            <person name="Lindsey A.R."/>
        </authorList>
    </citation>
    <scope>NUCLEOTIDE SEQUENCE [LARGE SCALE GENOMIC DNA]</scope>
    <source>
        <strain evidence="12 13">KSX58</strain>
    </source>
</reference>
<keyword evidence="4 10" id="KW-0963">Cytoplasm</keyword>
<dbReference type="GO" id="GO:0005868">
    <property type="term" value="C:cytoplasmic dynein complex"/>
    <property type="evidence" value="ECO:0007669"/>
    <property type="project" value="UniProtKB-UniRule"/>
</dbReference>
<evidence type="ECO:0000256" key="4">
    <source>
        <dbReference type="ARBA" id="ARBA00022490"/>
    </source>
</evidence>
<dbReference type="Gene3D" id="3.30.450.30">
    <property type="entry name" value="Dynein light chain 2a, cytoplasmic"/>
    <property type="match status" value="1"/>
</dbReference>
<evidence type="ECO:0000256" key="9">
    <source>
        <dbReference type="ARBA" id="ARBA00025362"/>
    </source>
</evidence>
<keyword evidence="6 10" id="KW-0243">Dynein</keyword>
<keyword evidence="8 10" id="KW-0206">Cytoskeleton</keyword>
<evidence type="ECO:0000256" key="3">
    <source>
        <dbReference type="ARBA" id="ARBA00022448"/>
    </source>
</evidence>
<dbReference type="InterPro" id="IPR016561">
    <property type="entry name" value="DYNLRB1/2"/>
</dbReference>
<dbReference type="AlphaFoldDB" id="A0ABD2VTX4"/>
<comment type="similarity">
    <text evidence="2 10">Belongs to the GAMAD family.</text>
</comment>
<organism evidence="12 13">
    <name type="scientific">Trichogramma kaykai</name>
    <dbReference type="NCBI Taxonomy" id="54128"/>
    <lineage>
        <taxon>Eukaryota</taxon>
        <taxon>Metazoa</taxon>
        <taxon>Ecdysozoa</taxon>
        <taxon>Arthropoda</taxon>
        <taxon>Hexapoda</taxon>
        <taxon>Insecta</taxon>
        <taxon>Pterygota</taxon>
        <taxon>Neoptera</taxon>
        <taxon>Endopterygota</taxon>
        <taxon>Hymenoptera</taxon>
        <taxon>Apocrita</taxon>
        <taxon>Proctotrupomorpha</taxon>
        <taxon>Chalcidoidea</taxon>
        <taxon>Trichogrammatidae</taxon>
        <taxon>Trichogramma</taxon>
    </lineage>
</organism>
<dbReference type="EMBL" id="JBJJXI010000181">
    <property type="protein sequence ID" value="KAL3383801.1"/>
    <property type="molecule type" value="Genomic_DNA"/>
</dbReference>
<evidence type="ECO:0000256" key="1">
    <source>
        <dbReference type="ARBA" id="ARBA00004245"/>
    </source>
</evidence>
<dbReference type="Pfam" id="PF03259">
    <property type="entry name" value="Robl_LC7"/>
    <property type="match status" value="1"/>
</dbReference>
<keyword evidence="13" id="KW-1185">Reference proteome</keyword>
<dbReference type="SUPFAM" id="SSF103196">
    <property type="entry name" value="Roadblock/LC7 domain"/>
    <property type="match status" value="1"/>
</dbReference>
<comment type="subcellular location">
    <subcellularLocation>
        <location evidence="1 10">Cytoplasm</location>
        <location evidence="1 10">Cytoskeleton</location>
    </subcellularLocation>
</comment>
<evidence type="ECO:0000256" key="5">
    <source>
        <dbReference type="ARBA" id="ARBA00022701"/>
    </source>
</evidence>
<sequence>MSAQVEETLKRIQNYKGVVGTIIINADGIPIRTTMDNTTTVQYAGLVSQLAEKARSVVRELDPTNDLSFLRVRSKKNEVLISPDKEFTLIVVQTPVN</sequence>
<evidence type="ECO:0000256" key="7">
    <source>
        <dbReference type="ARBA" id="ARBA00023175"/>
    </source>
</evidence>
<evidence type="ECO:0000256" key="8">
    <source>
        <dbReference type="ARBA" id="ARBA00023212"/>
    </source>
</evidence>
<accession>A0ABD2VTX4</accession>
<evidence type="ECO:0000313" key="13">
    <source>
        <dbReference type="Proteomes" id="UP001627154"/>
    </source>
</evidence>
<comment type="function">
    <text evidence="9">Acts as one of several non-catalytic accessory components of the cytoplasmic dynein 1 complex that are thought to be involved in linking dynein to cargos and to adapter proteins that regulate dynein function. Cytoplasmic dynein 1 acts as a motor for the intracellular retrograde motility of vesicles and organelles along microtubules.</text>
</comment>
<protein>
    <recommendedName>
        <fullName evidence="10">Dynein light chain roadblock</fullName>
    </recommendedName>
</protein>
<keyword evidence="7 10" id="KW-0505">Motor protein</keyword>
<dbReference type="SMART" id="SM00960">
    <property type="entry name" value="Robl_LC7"/>
    <property type="match status" value="1"/>
</dbReference>
<dbReference type="PIRSF" id="PIRSF009998">
    <property type="entry name" value="DLC7"/>
    <property type="match status" value="1"/>
</dbReference>
<evidence type="ECO:0000313" key="12">
    <source>
        <dbReference type="EMBL" id="KAL3383801.1"/>
    </source>
</evidence>
<evidence type="ECO:0000256" key="10">
    <source>
        <dbReference type="PIRNR" id="PIRNR009998"/>
    </source>
</evidence>
<evidence type="ECO:0000259" key="11">
    <source>
        <dbReference type="SMART" id="SM00960"/>
    </source>
</evidence>
<comment type="caution">
    <text evidence="12">The sequence shown here is derived from an EMBL/GenBank/DDBJ whole genome shotgun (WGS) entry which is preliminary data.</text>
</comment>
<dbReference type="PANTHER" id="PTHR10779">
    <property type="entry name" value="DYNEIN LIGHT CHAIN ROADBLOCK"/>
    <property type="match status" value="1"/>
</dbReference>
<dbReference type="GO" id="GO:0005874">
    <property type="term" value="C:microtubule"/>
    <property type="evidence" value="ECO:0007669"/>
    <property type="project" value="UniProtKB-UniRule"/>
</dbReference>
<proteinExistence type="inferred from homology"/>
<evidence type="ECO:0000256" key="2">
    <source>
        <dbReference type="ARBA" id="ARBA00007191"/>
    </source>
</evidence>
<feature type="domain" description="Roadblock/LAMTOR2" evidence="11">
    <location>
        <begin position="5"/>
        <end position="93"/>
    </location>
</feature>
<dbReference type="GO" id="GO:0007018">
    <property type="term" value="P:microtubule-based movement"/>
    <property type="evidence" value="ECO:0007669"/>
    <property type="project" value="UniProtKB-UniRule"/>
</dbReference>
<gene>
    <name evidence="12" type="ORF">TKK_020173</name>
</gene>
<dbReference type="Proteomes" id="UP001627154">
    <property type="component" value="Unassembled WGS sequence"/>
</dbReference>
<dbReference type="FunFam" id="3.30.450.30:FF:000009">
    <property type="entry name" value="Dynein light chain roadblock"/>
    <property type="match status" value="1"/>
</dbReference>
<name>A0ABD2VTX4_9HYME</name>
<evidence type="ECO:0000256" key="6">
    <source>
        <dbReference type="ARBA" id="ARBA00023017"/>
    </source>
</evidence>
<keyword evidence="5 10" id="KW-0493">Microtubule</keyword>
<dbReference type="GO" id="GO:0045505">
    <property type="term" value="F:dynein intermediate chain binding"/>
    <property type="evidence" value="ECO:0007669"/>
    <property type="project" value="UniProtKB-UniRule"/>
</dbReference>
<dbReference type="GO" id="GO:0005737">
    <property type="term" value="C:cytoplasm"/>
    <property type="evidence" value="ECO:0007669"/>
    <property type="project" value="UniProtKB-UniRule"/>
</dbReference>
<dbReference type="InterPro" id="IPR004942">
    <property type="entry name" value="Roadblock/LAMTOR2_dom"/>
</dbReference>
<keyword evidence="3 10" id="KW-0813">Transport</keyword>